<comment type="subcellular location">
    <subcellularLocation>
        <location evidence="4">Secreted</location>
        <location evidence="4">Extracellular space</location>
        <location evidence="4">Apoplast</location>
    </subcellularLocation>
</comment>
<dbReference type="AlphaFoldDB" id="A0ABC9AJZ5"/>
<keyword evidence="6" id="KW-1185">Reference proteome</keyword>
<evidence type="ECO:0000256" key="2">
    <source>
        <dbReference type="ARBA" id="ARBA00011738"/>
    </source>
</evidence>
<organism evidence="5 6">
    <name type="scientific">Urochloa decumbens</name>
    <dbReference type="NCBI Taxonomy" id="240449"/>
    <lineage>
        <taxon>Eukaryota</taxon>
        <taxon>Viridiplantae</taxon>
        <taxon>Streptophyta</taxon>
        <taxon>Embryophyta</taxon>
        <taxon>Tracheophyta</taxon>
        <taxon>Spermatophyta</taxon>
        <taxon>Magnoliopsida</taxon>
        <taxon>Liliopsida</taxon>
        <taxon>Poales</taxon>
        <taxon>Poaceae</taxon>
        <taxon>PACMAD clade</taxon>
        <taxon>Panicoideae</taxon>
        <taxon>Panicodae</taxon>
        <taxon>Paniceae</taxon>
        <taxon>Melinidinae</taxon>
        <taxon>Urochloa</taxon>
    </lineage>
</organism>
<evidence type="ECO:0000256" key="4">
    <source>
        <dbReference type="RuleBase" id="RU363099"/>
    </source>
</evidence>
<dbReference type="InterPro" id="IPR044859">
    <property type="entry name" value="Allene_oxi_cyc_Dirigent"/>
</dbReference>
<dbReference type="Pfam" id="PF03018">
    <property type="entry name" value="Dirigent"/>
    <property type="match status" value="1"/>
</dbReference>
<comment type="similarity">
    <text evidence="1 4">Belongs to the plant dirigent protein family.</text>
</comment>
<dbReference type="Gene3D" id="2.40.480.10">
    <property type="entry name" value="Allene oxide cyclase-like"/>
    <property type="match status" value="1"/>
</dbReference>
<dbReference type="InterPro" id="IPR004265">
    <property type="entry name" value="Dirigent"/>
</dbReference>
<keyword evidence="4" id="KW-0732">Signal</keyword>
<dbReference type="Proteomes" id="UP001497457">
    <property type="component" value="Chromosome 21rd"/>
</dbReference>
<evidence type="ECO:0000313" key="5">
    <source>
        <dbReference type="EMBL" id="CAL4981460.1"/>
    </source>
</evidence>
<accession>A0ABC9AJZ5</accession>
<evidence type="ECO:0000256" key="3">
    <source>
        <dbReference type="ARBA" id="ARBA00022525"/>
    </source>
</evidence>
<dbReference type="GO" id="GO:0048046">
    <property type="term" value="C:apoplast"/>
    <property type="evidence" value="ECO:0007669"/>
    <property type="project" value="UniProtKB-SubCell"/>
</dbReference>
<name>A0ABC9AJZ5_9POAL</name>
<keyword evidence="3 4" id="KW-0964">Secreted</keyword>
<comment type="function">
    <text evidence="4">Dirigent proteins impart stereoselectivity on the phenoxy radical-coupling reaction, yielding optically active lignans from two molecules of coniferyl alcohol in the biosynthesis of lignans, flavonolignans, and alkaloids and thus plays a central role in plant secondary metabolism.</text>
</comment>
<evidence type="ECO:0000256" key="1">
    <source>
        <dbReference type="ARBA" id="ARBA00010746"/>
    </source>
</evidence>
<comment type="subunit">
    <text evidence="2 4">Homodimer.</text>
</comment>
<reference evidence="5" key="1">
    <citation type="submission" date="2024-10" db="EMBL/GenBank/DDBJ databases">
        <authorList>
            <person name="Ryan C."/>
        </authorList>
    </citation>
    <scope>NUCLEOTIDE SEQUENCE [LARGE SCALE GENOMIC DNA]</scope>
</reference>
<gene>
    <name evidence="5" type="ORF">URODEC1_LOCUS56147</name>
</gene>
<proteinExistence type="inferred from homology"/>
<feature type="signal peptide" evidence="4">
    <location>
        <begin position="1"/>
        <end position="25"/>
    </location>
</feature>
<sequence length="179" mass="19038">MANSKRNGTLHLQLALLISMALAAASTTTHLRFYMHDVVTAFPGSPVTAVPVANGTTPLPIDPTIRFGDIYVIDDPLTEGPGAASPVIGRAQGFYIFASQTQLVLQLSVNMVFTAGRHNGSYIVVQARDAILDKVRELPVIGGAGGFRGVTGYGLLRTHSVNTTTKNAVLKIDMYLKSV</sequence>
<feature type="chain" id="PRO_5044533217" description="Dirigent protein" evidence="4">
    <location>
        <begin position="26"/>
        <end position="179"/>
    </location>
</feature>
<keyword evidence="4" id="KW-0052">Apoplast</keyword>
<protein>
    <recommendedName>
        <fullName evidence="4">Dirigent protein</fullName>
    </recommendedName>
</protein>
<dbReference type="GO" id="GO:0009699">
    <property type="term" value="P:phenylpropanoid biosynthetic process"/>
    <property type="evidence" value="ECO:0007669"/>
    <property type="project" value="UniProtKB-ARBA"/>
</dbReference>
<evidence type="ECO:0000313" key="6">
    <source>
        <dbReference type="Proteomes" id="UP001497457"/>
    </source>
</evidence>
<dbReference type="EMBL" id="OZ075131">
    <property type="protein sequence ID" value="CAL4981460.1"/>
    <property type="molecule type" value="Genomic_DNA"/>
</dbReference>
<dbReference type="PANTHER" id="PTHR21495">
    <property type="entry name" value="NUCLEOPORIN-RELATED"/>
    <property type="match status" value="1"/>
</dbReference>